<dbReference type="InterPro" id="IPR001296">
    <property type="entry name" value="Glyco_trans_1"/>
</dbReference>
<dbReference type="EMBL" id="MEVI01000003">
    <property type="protein sequence ID" value="OGC54917.1"/>
    <property type="molecule type" value="Genomic_DNA"/>
</dbReference>
<dbReference type="SUPFAM" id="SSF53756">
    <property type="entry name" value="UDP-Glycosyltransferase/glycogen phosphorylase"/>
    <property type="match status" value="1"/>
</dbReference>
<reference evidence="3 4" key="1">
    <citation type="journal article" date="2016" name="Nat. Commun.">
        <title>Thousands of microbial genomes shed light on interconnected biogeochemical processes in an aquifer system.</title>
        <authorList>
            <person name="Anantharaman K."/>
            <person name="Brown C.T."/>
            <person name="Hug L.A."/>
            <person name="Sharon I."/>
            <person name="Castelle C.J."/>
            <person name="Probst A.J."/>
            <person name="Thomas B.C."/>
            <person name="Singh A."/>
            <person name="Wilkins M.J."/>
            <person name="Karaoz U."/>
            <person name="Brodie E.L."/>
            <person name="Williams K.H."/>
            <person name="Hubbard S.S."/>
            <person name="Banfield J.F."/>
        </authorList>
    </citation>
    <scope>NUCLEOTIDE SEQUENCE [LARGE SCALE GENOMIC DNA]</scope>
</reference>
<dbReference type="Gene3D" id="3.40.50.2000">
    <property type="entry name" value="Glycogen Phosphorylase B"/>
    <property type="match status" value="2"/>
</dbReference>
<dbReference type="PANTHER" id="PTHR46401:SF2">
    <property type="entry name" value="GLYCOSYLTRANSFERASE WBBK-RELATED"/>
    <property type="match status" value="1"/>
</dbReference>
<proteinExistence type="predicted"/>
<accession>A0A1F4VCR7</accession>
<evidence type="ECO:0000259" key="2">
    <source>
        <dbReference type="Pfam" id="PF00534"/>
    </source>
</evidence>
<evidence type="ECO:0000313" key="4">
    <source>
        <dbReference type="Proteomes" id="UP000176504"/>
    </source>
</evidence>
<dbReference type="GO" id="GO:0009103">
    <property type="term" value="P:lipopolysaccharide biosynthetic process"/>
    <property type="evidence" value="ECO:0007669"/>
    <property type="project" value="TreeGrafter"/>
</dbReference>
<dbReference type="AlphaFoldDB" id="A0A1F4VCR7"/>
<name>A0A1F4VCR7_UNCKA</name>
<comment type="caution">
    <text evidence="3">The sequence shown here is derived from an EMBL/GenBank/DDBJ whole genome shotgun (WGS) entry which is preliminary data.</text>
</comment>
<keyword evidence="1" id="KW-0808">Transferase</keyword>
<dbReference type="GO" id="GO:0016757">
    <property type="term" value="F:glycosyltransferase activity"/>
    <property type="evidence" value="ECO:0007669"/>
    <property type="project" value="InterPro"/>
</dbReference>
<dbReference type="Proteomes" id="UP000176504">
    <property type="component" value="Unassembled WGS sequence"/>
</dbReference>
<organism evidence="3 4">
    <name type="scientific">candidate division WWE3 bacterium RIFCSPLOWO2_01_FULL_41_18</name>
    <dbReference type="NCBI Taxonomy" id="1802625"/>
    <lineage>
        <taxon>Bacteria</taxon>
        <taxon>Katanobacteria</taxon>
    </lineage>
</organism>
<dbReference type="Pfam" id="PF00534">
    <property type="entry name" value="Glycos_transf_1"/>
    <property type="match status" value="1"/>
</dbReference>
<feature type="domain" description="Glycosyl transferase family 1" evidence="2">
    <location>
        <begin position="197"/>
        <end position="356"/>
    </location>
</feature>
<protein>
    <recommendedName>
        <fullName evidence="2">Glycosyl transferase family 1 domain-containing protein</fullName>
    </recommendedName>
</protein>
<evidence type="ECO:0000313" key="3">
    <source>
        <dbReference type="EMBL" id="OGC54917.1"/>
    </source>
</evidence>
<evidence type="ECO:0000256" key="1">
    <source>
        <dbReference type="ARBA" id="ARBA00022679"/>
    </source>
</evidence>
<dbReference type="PANTHER" id="PTHR46401">
    <property type="entry name" value="GLYCOSYLTRANSFERASE WBBK-RELATED"/>
    <property type="match status" value="1"/>
</dbReference>
<dbReference type="CDD" id="cd03809">
    <property type="entry name" value="GT4_MtfB-like"/>
    <property type="match status" value="1"/>
</dbReference>
<gene>
    <name evidence="3" type="ORF">A3A78_02965</name>
</gene>
<sequence>MSVIGIDARFYHEAGPGRYLKNIISHLEKLDSKNTYLIFLKKKGFDLYRPKSERFKKILANYSWYSFEEQTLFLLKLLRFRLDLLYVPHFNIPLFYPFKIVTAIADIIMHTFSTEEGTTLPRFYYRFKKWVYFLVVFLALVKSTRVLVPSQATKKDLVENYPFINGDKYVVAYEGVDPDLKDSGLNSKSVLKKYGIMEPFILYVGSMYEHKNLKRLFEAFEILREDFGYKGQLVLVGKNDLFAKRLFELAQKRSMGEFVVFPGRGGYVTDEEATSLRKEAEVYVFPSLKEGFSLTPLESMIHDTPCVVSDIPCHREVYGDSVLYFDPFNPYDIAKKVNMVLSDTKLKQSFIDKGRRLMGKYNWTNTASQTLNVFNEALKDS</sequence>